<evidence type="ECO:0000256" key="3">
    <source>
        <dbReference type="ARBA" id="ARBA00023274"/>
    </source>
</evidence>
<dbReference type="GO" id="GO:0003735">
    <property type="term" value="F:structural constituent of ribosome"/>
    <property type="evidence" value="ECO:0007669"/>
    <property type="project" value="InterPro"/>
</dbReference>
<evidence type="ECO:0000313" key="8">
    <source>
        <dbReference type="Proteomes" id="UP000178681"/>
    </source>
</evidence>
<dbReference type="Gene3D" id="1.10.1900.20">
    <property type="entry name" value="Ribosomal protein L20"/>
    <property type="match status" value="1"/>
</dbReference>
<dbReference type="PANTHER" id="PTHR10986">
    <property type="entry name" value="39S RIBOSOMAL PROTEIN L20"/>
    <property type="match status" value="1"/>
</dbReference>
<evidence type="ECO:0000256" key="5">
    <source>
        <dbReference type="HAMAP-Rule" id="MF_00382"/>
    </source>
</evidence>
<dbReference type="Gene3D" id="6.10.160.10">
    <property type="match status" value="1"/>
</dbReference>
<evidence type="ECO:0000256" key="4">
    <source>
        <dbReference type="ARBA" id="ARBA00035172"/>
    </source>
</evidence>
<dbReference type="SUPFAM" id="SSF74731">
    <property type="entry name" value="Ribosomal protein L20"/>
    <property type="match status" value="1"/>
</dbReference>
<dbReference type="Proteomes" id="UP000178681">
    <property type="component" value="Unassembled WGS sequence"/>
</dbReference>
<keyword evidence="5 6" id="KW-0699">rRNA-binding</keyword>
<dbReference type="AlphaFoldDB" id="A0A1F5Z1S9"/>
<dbReference type="GO" id="GO:0005840">
    <property type="term" value="C:ribosome"/>
    <property type="evidence" value="ECO:0007669"/>
    <property type="project" value="UniProtKB-KW"/>
</dbReference>
<dbReference type="Pfam" id="PF00453">
    <property type="entry name" value="Ribosomal_L20"/>
    <property type="match status" value="1"/>
</dbReference>
<keyword evidence="2 5" id="KW-0689">Ribosomal protein</keyword>
<comment type="caution">
    <text evidence="7">The sequence shown here is derived from an EMBL/GenBank/DDBJ whole genome shotgun (WGS) entry which is preliminary data.</text>
</comment>
<evidence type="ECO:0000256" key="1">
    <source>
        <dbReference type="ARBA" id="ARBA00007698"/>
    </source>
</evidence>
<evidence type="ECO:0000313" key="7">
    <source>
        <dbReference type="EMBL" id="OGG06325.1"/>
    </source>
</evidence>
<keyword evidence="5 6" id="KW-0694">RNA-binding</keyword>
<dbReference type="InterPro" id="IPR035566">
    <property type="entry name" value="Ribosomal_protein_bL20_C"/>
</dbReference>
<dbReference type="InterPro" id="IPR005813">
    <property type="entry name" value="Ribosomal_bL20"/>
</dbReference>
<dbReference type="GO" id="GO:0019843">
    <property type="term" value="F:rRNA binding"/>
    <property type="evidence" value="ECO:0007669"/>
    <property type="project" value="UniProtKB-UniRule"/>
</dbReference>
<keyword evidence="3 5" id="KW-0687">Ribonucleoprotein</keyword>
<evidence type="ECO:0000256" key="2">
    <source>
        <dbReference type="ARBA" id="ARBA00022980"/>
    </source>
</evidence>
<sequence length="114" mass="13339">MARVKRGVVSRRKHNKLLESAKGYRMTRNRLVRKAHEAVLHAGQYAYVGRKDRKSLARRDWILHINEALKVQGLKYNQFINKLKVAKIELDRKILATLVLENPDVFDKIVKHAK</sequence>
<name>A0A1F5Z1S9_9BACT</name>
<dbReference type="HAMAP" id="MF_00382">
    <property type="entry name" value="Ribosomal_bL20"/>
    <property type="match status" value="1"/>
</dbReference>
<dbReference type="GO" id="GO:0006412">
    <property type="term" value="P:translation"/>
    <property type="evidence" value="ECO:0007669"/>
    <property type="project" value="InterPro"/>
</dbReference>
<gene>
    <name evidence="5" type="primary">rplT</name>
    <name evidence="7" type="ORF">A2872_01185</name>
</gene>
<organism evidence="7 8">
    <name type="scientific">Candidatus Gottesmanbacteria bacterium RIFCSPHIGHO2_01_FULL_42_12</name>
    <dbReference type="NCBI Taxonomy" id="1798377"/>
    <lineage>
        <taxon>Bacteria</taxon>
        <taxon>Candidatus Gottesmaniibacteriota</taxon>
    </lineage>
</organism>
<dbReference type="STRING" id="1798377.A2872_01185"/>
<comment type="function">
    <text evidence="5 6">Binds directly to 23S ribosomal RNA and is necessary for the in vitro assembly process of the 50S ribosomal subunit. It is not involved in the protein synthesizing functions of that subunit.</text>
</comment>
<dbReference type="EMBL" id="MFJG01000023">
    <property type="protein sequence ID" value="OGG06325.1"/>
    <property type="molecule type" value="Genomic_DNA"/>
</dbReference>
<dbReference type="GO" id="GO:1990904">
    <property type="term" value="C:ribonucleoprotein complex"/>
    <property type="evidence" value="ECO:0007669"/>
    <property type="project" value="UniProtKB-KW"/>
</dbReference>
<comment type="similarity">
    <text evidence="1 5 6">Belongs to the bacterial ribosomal protein bL20 family.</text>
</comment>
<dbReference type="GO" id="GO:0000027">
    <property type="term" value="P:ribosomal large subunit assembly"/>
    <property type="evidence" value="ECO:0007669"/>
    <property type="project" value="UniProtKB-UniRule"/>
</dbReference>
<protein>
    <recommendedName>
        <fullName evidence="4 5">Large ribosomal subunit protein bL20</fullName>
    </recommendedName>
</protein>
<proteinExistence type="inferred from homology"/>
<evidence type="ECO:0000256" key="6">
    <source>
        <dbReference type="RuleBase" id="RU000560"/>
    </source>
</evidence>
<accession>A0A1F5Z1S9</accession>
<dbReference type="NCBIfam" id="TIGR01032">
    <property type="entry name" value="rplT_bact"/>
    <property type="match status" value="1"/>
</dbReference>
<dbReference type="PRINTS" id="PR00062">
    <property type="entry name" value="RIBOSOMALL20"/>
</dbReference>
<reference evidence="7 8" key="1">
    <citation type="journal article" date="2016" name="Nat. Commun.">
        <title>Thousands of microbial genomes shed light on interconnected biogeochemical processes in an aquifer system.</title>
        <authorList>
            <person name="Anantharaman K."/>
            <person name="Brown C.T."/>
            <person name="Hug L.A."/>
            <person name="Sharon I."/>
            <person name="Castelle C.J."/>
            <person name="Probst A.J."/>
            <person name="Thomas B.C."/>
            <person name="Singh A."/>
            <person name="Wilkins M.J."/>
            <person name="Karaoz U."/>
            <person name="Brodie E.L."/>
            <person name="Williams K.H."/>
            <person name="Hubbard S.S."/>
            <person name="Banfield J.F."/>
        </authorList>
    </citation>
    <scope>NUCLEOTIDE SEQUENCE [LARGE SCALE GENOMIC DNA]</scope>
</reference>